<reference evidence="1" key="1">
    <citation type="submission" date="2021-01" db="EMBL/GenBank/DDBJ databases">
        <authorList>
            <person name="Corre E."/>
            <person name="Pelletier E."/>
            <person name="Niang G."/>
            <person name="Scheremetjew M."/>
            <person name="Finn R."/>
            <person name="Kale V."/>
            <person name="Holt S."/>
            <person name="Cochrane G."/>
            <person name="Meng A."/>
            <person name="Brown T."/>
            <person name="Cohen L."/>
        </authorList>
    </citation>
    <scope>NUCLEOTIDE SEQUENCE</scope>
    <source>
        <strain evidence="1">SAG 36.94</strain>
    </source>
</reference>
<evidence type="ECO:0000313" key="2">
    <source>
        <dbReference type="EMBL" id="CAD9236623.1"/>
    </source>
</evidence>
<accession>A0A6T6D187</accession>
<organism evidence="1">
    <name type="scientific">Compsopogon caeruleus</name>
    <dbReference type="NCBI Taxonomy" id="31354"/>
    <lineage>
        <taxon>Eukaryota</taxon>
        <taxon>Rhodophyta</taxon>
        <taxon>Compsopogonophyceae</taxon>
        <taxon>Compsopogonales</taxon>
        <taxon>Compsopogonaceae</taxon>
        <taxon>Compsopogon</taxon>
    </lineage>
</organism>
<protein>
    <submittedName>
        <fullName evidence="1">Uncharacterized protein</fullName>
    </submittedName>
</protein>
<dbReference type="EMBL" id="HBGH01015640">
    <property type="protein sequence ID" value="CAD9236622.1"/>
    <property type="molecule type" value="Transcribed_RNA"/>
</dbReference>
<sequence>MMIPWHVLQSYSSSLTFPNFEGYQTLREYASILSHPQVRKLDRIAAVAVQASEMQTKPEEILPIMLIAPSSRGSIHPFLRRRVLHDHLVLHRSPSATSSGHPFCSL</sequence>
<name>A0A6T6D187_9RHOD</name>
<gene>
    <name evidence="1" type="ORF">CCAE0312_LOCUS8718</name>
    <name evidence="2" type="ORF">CCAE0312_LOCUS8719</name>
</gene>
<proteinExistence type="predicted"/>
<dbReference type="EMBL" id="HBGH01015641">
    <property type="protein sequence ID" value="CAD9236623.1"/>
    <property type="molecule type" value="Transcribed_RNA"/>
</dbReference>
<evidence type="ECO:0000313" key="1">
    <source>
        <dbReference type="EMBL" id="CAD9236622.1"/>
    </source>
</evidence>
<dbReference type="AlphaFoldDB" id="A0A6T6D187"/>